<evidence type="ECO:0000256" key="3">
    <source>
        <dbReference type="ARBA" id="ARBA00022705"/>
    </source>
</evidence>
<feature type="binding site" evidence="11">
    <location>
        <position position="140"/>
    </location>
    <ligand>
        <name>NAD(+)</name>
        <dbReference type="ChEBI" id="CHEBI:57540"/>
    </ligand>
</feature>
<dbReference type="AlphaFoldDB" id="A0A9D7SB17"/>
<dbReference type="PROSITE" id="PS50172">
    <property type="entry name" value="BRCT"/>
    <property type="match status" value="1"/>
</dbReference>
<dbReference type="GO" id="GO:0006281">
    <property type="term" value="P:DNA repair"/>
    <property type="evidence" value="ECO:0007669"/>
    <property type="project" value="UniProtKB-KW"/>
</dbReference>
<sequence length="685" mass="77090">MNRLINQEEVANLRDVIRYHEWNYYINDNPIIADAEYDHLYKLLEQTEEEHPAWLTSDSPTQRVSPDLASKSEPVFHLAPMLSLDNTYNLEDLVDFDQRIKKLCELNLDQDLEYMVEPKFDGGSLAVIYENDHLVRAATRGDGEKGEEMTANARTIKSLPLIAPFSRLGIKKVELRGEALIRKDVFRKLNQQRELDGLPLLANPRNAATGVLRVKDPAETATRQLDMFIFQFAHAENEQGEMILSQYKTQNELISMLHDLGFKTATIEKKICKNIQEVHSFIESWSTKRDSYHFELDGMVVKLNSLALQEQCGFTSHHPRWAVAYKFQAKQATSKLITVEFQVGKIGSITPVAKIEPVPLAGVIVSSVSLHNEDFIRSRDIYYGDTVLVERAGDVIPYIVKSLPEYREAGAQAIVFPKTCPSCNTSLIREETESAWRCTNEHCPAQLVQKLIHHVGKDAMDIDGMGASLVERFYELGMIHTMADIYELDYTAISQLEGLGTKSADNLRKAIEKAKQNPIHRLLHSLCIHHLGKKISKLIAEHLKNVFDLSEWSLEHFKEIKDVGPVVGQNVIDYFSNPEHLSILKRMASLGVNMNQTDEDAPKKLIEDGVFSGKSILFTGTLSKMGRKEAQDLAEKAGARLISAVSNQLNILVVGADAGSKLAKAQKIGTVEILTEDEFIDRIGL</sequence>
<dbReference type="NCBIfam" id="TIGR00575">
    <property type="entry name" value="dnlj"/>
    <property type="match status" value="1"/>
</dbReference>
<dbReference type="PANTHER" id="PTHR23389:SF9">
    <property type="entry name" value="DNA LIGASE"/>
    <property type="match status" value="1"/>
</dbReference>
<dbReference type="NCBIfam" id="NF005932">
    <property type="entry name" value="PRK07956.1"/>
    <property type="match status" value="1"/>
</dbReference>
<dbReference type="SUPFAM" id="SSF50249">
    <property type="entry name" value="Nucleic acid-binding proteins"/>
    <property type="match status" value="1"/>
</dbReference>
<dbReference type="Pfam" id="PF03119">
    <property type="entry name" value="DNA_ligase_ZBD"/>
    <property type="match status" value="1"/>
</dbReference>
<evidence type="ECO:0000256" key="1">
    <source>
        <dbReference type="ARBA" id="ARBA00004067"/>
    </source>
</evidence>
<feature type="active site" description="N6-AMP-lysine intermediate" evidence="11">
    <location>
        <position position="119"/>
    </location>
</feature>
<dbReference type="GO" id="GO:0046872">
    <property type="term" value="F:metal ion binding"/>
    <property type="evidence" value="ECO:0007669"/>
    <property type="project" value="UniProtKB-KW"/>
</dbReference>
<dbReference type="SUPFAM" id="SSF47781">
    <property type="entry name" value="RuvA domain 2-like"/>
    <property type="match status" value="1"/>
</dbReference>
<dbReference type="EC" id="6.5.1.2" evidence="11"/>
<feature type="binding site" evidence="11">
    <location>
        <position position="178"/>
    </location>
    <ligand>
        <name>NAD(+)</name>
        <dbReference type="ChEBI" id="CHEBI:57540"/>
    </ligand>
</feature>
<proteinExistence type="inferred from homology"/>
<dbReference type="InterPro" id="IPR036420">
    <property type="entry name" value="BRCT_dom_sf"/>
</dbReference>
<dbReference type="InterPro" id="IPR004150">
    <property type="entry name" value="NAD_DNA_ligase_OB"/>
</dbReference>
<dbReference type="GO" id="GO:0005829">
    <property type="term" value="C:cytosol"/>
    <property type="evidence" value="ECO:0007669"/>
    <property type="project" value="TreeGrafter"/>
</dbReference>
<dbReference type="Gene3D" id="2.40.50.140">
    <property type="entry name" value="Nucleic acid-binding proteins"/>
    <property type="match status" value="1"/>
</dbReference>
<dbReference type="GO" id="GO:0003677">
    <property type="term" value="F:DNA binding"/>
    <property type="evidence" value="ECO:0007669"/>
    <property type="project" value="InterPro"/>
</dbReference>
<evidence type="ECO:0000256" key="6">
    <source>
        <dbReference type="ARBA" id="ARBA00022833"/>
    </source>
</evidence>
<dbReference type="Pfam" id="PF01653">
    <property type="entry name" value="DNA_ligase_aden"/>
    <property type="match status" value="1"/>
</dbReference>
<keyword evidence="5 11" id="KW-0227">DNA damage</keyword>
<feature type="binding site" evidence="11">
    <location>
        <position position="443"/>
    </location>
    <ligand>
        <name>Zn(2+)</name>
        <dbReference type="ChEBI" id="CHEBI:29105"/>
    </ligand>
</feature>
<evidence type="ECO:0000256" key="7">
    <source>
        <dbReference type="ARBA" id="ARBA00022842"/>
    </source>
</evidence>
<dbReference type="PANTHER" id="PTHR23389">
    <property type="entry name" value="CHROMOSOME TRANSMISSION FIDELITY FACTOR 18"/>
    <property type="match status" value="1"/>
</dbReference>
<feature type="binding site" evidence="11">
    <location>
        <begin position="83"/>
        <end position="84"/>
    </location>
    <ligand>
        <name>NAD(+)</name>
        <dbReference type="ChEBI" id="CHEBI:57540"/>
    </ligand>
</feature>
<dbReference type="HAMAP" id="MF_01588">
    <property type="entry name" value="DNA_ligase_A"/>
    <property type="match status" value="1"/>
</dbReference>
<keyword evidence="7 11" id="KW-0460">Magnesium</keyword>
<feature type="binding site" evidence="11">
    <location>
        <position position="302"/>
    </location>
    <ligand>
        <name>NAD(+)</name>
        <dbReference type="ChEBI" id="CHEBI:57540"/>
    </ligand>
</feature>
<dbReference type="EMBL" id="JADKFW010000010">
    <property type="protein sequence ID" value="MBK9718508.1"/>
    <property type="molecule type" value="Genomic_DNA"/>
</dbReference>
<dbReference type="InterPro" id="IPR001679">
    <property type="entry name" value="DNA_ligase"/>
</dbReference>
<keyword evidence="11" id="KW-0464">Manganese</keyword>
<name>A0A9D7SB17_9BACT</name>
<keyword evidence="8 11" id="KW-0520">NAD</keyword>
<evidence type="ECO:0000256" key="8">
    <source>
        <dbReference type="ARBA" id="ARBA00023027"/>
    </source>
</evidence>
<keyword evidence="9 11" id="KW-0234">DNA repair</keyword>
<evidence type="ECO:0000313" key="13">
    <source>
        <dbReference type="EMBL" id="MBK9718508.1"/>
    </source>
</evidence>
<dbReference type="InterPro" id="IPR013839">
    <property type="entry name" value="DNAligase_adenylation"/>
</dbReference>
<gene>
    <name evidence="11 13" type="primary">ligA</name>
    <name evidence="13" type="ORF">IPO85_13545</name>
</gene>
<evidence type="ECO:0000256" key="4">
    <source>
        <dbReference type="ARBA" id="ARBA00022723"/>
    </source>
</evidence>
<comment type="similarity">
    <text evidence="11">Belongs to the NAD-dependent DNA ligase family. LigA subfamily.</text>
</comment>
<dbReference type="Gene3D" id="6.20.10.30">
    <property type="match status" value="1"/>
</dbReference>
<dbReference type="SMART" id="SM00292">
    <property type="entry name" value="BRCT"/>
    <property type="match status" value="1"/>
</dbReference>
<dbReference type="InterPro" id="IPR004149">
    <property type="entry name" value="Znf_DNAligase_C4"/>
</dbReference>
<dbReference type="FunFam" id="1.10.150.20:FF:000007">
    <property type="entry name" value="DNA ligase"/>
    <property type="match status" value="1"/>
</dbReference>
<dbReference type="InterPro" id="IPR001357">
    <property type="entry name" value="BRCT_dom"/>
</dbReference>
<dbReference type="GO" id="GO:0003911">
    <property type="term" value="F:DNA ligase (NAD+) activity"/>
    <property type="evidence" value="ECO:0007669"/>
    <property type="project" value="UniProtKB-UniRule"/>
</dbReference>
<dbReference type="InterPro" id="IPR003583">
    <property type="entry name" value="Hlx-hairpin-Hlx_DNA-bd_motif"/>
</dbReference>
<keyword evidence="4 11" id="KW-0479">Metal-binding</keyword>
<evidence type="ECO:0000256" key="5">
    <source>
        <dbReference type="ARBA" id="ARBA00022763"/>
    </source>
</evidence>
<dbReference type="InterPro" id="IPR013840">
    <property type="entry name" value="DNAligase_N"/>
</dbReference>
<comment type="cofactor">
    <cofactor evidence="11">
        <name>Mg(2+)</name>
        <dbReference type="ChEBI" id="CHEBI:18420"/>
    </cofactor>
    <cofactor evidence="11">
        <name>Mn(2+)</name>
        <dbReference type="ChEBI" id="CHEBI:29035"/>
    </cofactor>
</comment>
<dbReference type="SMART" id="SM00532">
    <property type="entry name" value="LIGANc"/>
    <property type="match status" value="1"/>
</dbReference>
<evidence type="ECO:0000256" key="11">
    <source>
        <dbReference type="HAMAP-Rule" id="MF_01588"/>
    </source>
</evidence>
<dbReference type="Gene3D" id="1.10.150.20">
    <property type="entry name" value="5' to 3' exonuclease, C-terminal subdomain"/>
    <property type="match status" value="2"/>
</dbReference>
<keyword evidence="6 11" id="KW-0862">Zinc</keyword>
<dbReference type="CDD" id="cd00114">
    <property type="entry name" value="LIGANc"/>
    <property type="match status" value="1"/>
</dbReference>
<dbReference type="Proteomes" id="UP000808349">
    <property type="component" value="Unassembled WGS sequence"/>
</dbReference>
<dbReference type="InterPro" id="IPR041663">
    <property type="entry name" value="DisA/LigA_HHH"/>
</dbReference>
<dbReference type="SUPFAM" id="SSF56091">
    <property type="entry name" value="DNA ligase/mRNA capping enzyme, catalytic domain"/>
    <property type="match status" value="1"/>
</dbReference>
<dbReference type="Pfam" id="PF12826">
    <property type="entry name" value="HHH_2"/>
    <property type="match status" value="1"/>
</dbReference>
<feature type="binding site" evidence="11">
    <location>
        <begin position="34"/>
        <end position="38"/>
    </location>
    <ligand>
        <name>NAD(+)</name>
        <dbReference type="ChEBI" id="CHEBI:57540"/>
    </ligand>
</feature>
<comment type="function">
    <text evidence="1 11">DNA ligase that catalyzes the formation of phosphodiester linkages between 5'-phosphoryl and 3'-hydroxyl groups in double-stranded DNA using NAD as a coenzyme and as the energy source for the reaction. It is essential for DNA replication and repair of damaged DNA.</text>
</comment>
<dbReference type="Gene3D" id="1.10.287.610">
    <property type="entry name" value="Helix hairpin bin"/>
    <property type="match status" value="1"/>
</dbReference>
<evidence type="ECO:0000256" key="10">
    <source>
        <dbReference type="ARBA" id="ARBA00034005"/>
    </source>
</evidence>
<reference evidence="13 14" key="1">
    <citation type="submission" date="2020-10" db="EMBL/GenBank/DDBJ databases">
        <title>Connecting structure to function with the recovery of over 1000 high-quality activated sludge metagenome-assembled genomes encoding full-length rRNA genes using long-read sequencing.</title>
        <authorList>
            <person name="Singleton C.M."/>
            <person name="Petriglieri F."/>
            <person name="Kristensen J.M."/>
            <person name="Kirkegaard R.H."/>
            <person name="Michaelsen T.Y."/>
            <person name="Andersen M.H."/>
            <person name="Karst S.M."/>
            <person name="Dueholm M.S."/>
            <person name="Nielsen P.H."/>
            <person name="Albertsen M."/>
        </authorList>
    </citation>
    <scope>NUCLEOTIDE SEQUENCE [LARGE SCALE GENOMIC DNA]</scope>
    <source>
        <strain evidence="13">Ribe_18-Q3-R11-54_BAT3C.373</strain>
    </source>
</reference>
<keyword evidence="3 11" id="KW-0235">DNA replication</keyword>
<feature type="binding site" evidence="11">
    <location>
        <position position="420"/>
    </location>
    <ligand>
        <name>Zn(2+)</name>
        <dbReference type="ChEBI" id="CHEBI:29105"/>
    </ligand>
</feature>
<evidence type="ECO:0000313" key="14">
    <source>
        <dbReference type="Proteomes" id="UP000808349"/>
    </source>
</evidence>
<keyword evidence="2 11" id="KW-0436">Ligase</keyword>
<dbReference type="InterPro" id="IPR012340">
    <property type="entry name" value="NA-bd_OB-fold"/>
</dbReference>
<dbReference type="Pfam" id="PF14520">
    <property type="entry name" value="HHH_5"/>
    <property type="match status" value="1"/>
</dbReference>
<evidence type="ECO:0000256" key="9">
    <source>
        <dbReference type="ARBA" id="ARBA00023204"/>
    </source>
</evidence>
<feature type="binding site" evidence="11">
    <location>
        <position position="117"/>
    </location>
    <ligand>
        <name>NAD(+)</name>
        <dbReference type="ChEBI" id="CHEBI:57540"/>
    </ligand>
</feature>
<accession>A0A9D7SB17</accession>
<dbReference type="SMART" id="SM00278">
    <property type="entry name" value="HhH1"/>
    <property type="match status" value="3"/>
</dbReference>
<dbReference type="Pfam" id="PF03120">
    <property type="entry name" value="OB_DNA_ligase"/>
    <property type="match status" value="1"/>
</dbReference>
<feature type="binding site" evidence="11">
    <location>
        <position position="326"/>
    </location>
    <ligand>
        <name>NAD(+)</name>
        <dbReference type="ChEBI" id="CHEBI:57540"/>
    </ligand>
</feature>
<feature type="domain" description="BRCT" evidence="12">
    <location>
        <begin position="606"/>
        <end position="685"/>
    </location>
</feature>
<comment type="caution">
    <text evidence="11">Lacks conserved residue(s) required for the propagation of feature annotation.</text>
</comment>
<dbReference type="Pfam" id="PF00533">
    <property type="entry name" value="BRCT"/>
    <property type="match status" value="1"/>
</dbReference>
<evidence type="ECO:0000256" key="2">
    <source>
        <dbReference type="ARBA" id="ARBA00022598"/>
    </source>
</evidence>
<dbReference type="GO" id="GO:0006260">
    <property type="term" value="P:DNA replication"/>
    <property type="evidence" value="ECO:0007669"/>
    <property type="project" value="UniProtKB-KW"/>
</dbReference>
<comment type="catalytic activity">
    <reaction evidence="10 11">
        <text>NAD(+) + (deoxyribonucleotide)n-3'-hydroxyl + 5'-phospho-(deoxyribonucleotide)m = (deoxyribonucleotide)n+m + AMP + beta-nicotinamide D-nucleotide.</text>
        <dbReference type="EC" id="6.5.1.2"/>
    </reaction>
</comment>
<dbReference type="InterPro" id="IPR010994">
    <property type="entry name" value="RuvA_2-like"/>
</dbReference>
<protein>
    <recommendedName>
        <fullName evidence="11">DNA ligase</fullName>
        <ecNumber evidence="11">6.5.1.2</ecNumber>
    </recommendedName>
    <alternativeName>
        <fullName evidence="11">Polydeoxyribonucleotide synthase [NAD(+)]</fullName>
    </alternativeName>
</protein>
<feature type="binding site" evidence="11">
    <location>
        <position position="423"/>
    </location>
    <ligand>
        <name>Zn(2+)</name>
        <dbReference type="ChEBI" id="CHEBI:29105"/>
    </ligand>
</feature>
<dbReference type="Gene3D" id="3.40.50.10190">
    <property type="entry name" value="BRCT domain"/>
    <property type="match status" value="1"/>
</dbReference>
<evidence type="ECO:0000259" key="12">
    <source>
        <dbReference type="PROSITE" id="PS50172"/>
    </source>
</evidence>
<dbReference type="SUPFAM" id="SSF52113">
    <property type="entry name" value="BRCT domain"/>
    <property type="match status" value="1"/>
</dbReference>
<dbReference type="Gene3D" id="3.30.470.30">
    <property type="entry name" value="DNA ligase/mRNA capping enzyme"/>
    <property type="match status" value="1"/>
</dbReference>
<dbReference type="PIRSF" id="PIRSF001604">
    <property type="entry name" value="LigA"/>
    <property type="match status" value="1"/>
</dbReference>
<comment type="caution">
    <text evidence="13">The sequence shown here is derived from an EMBL/GenBank/DDBJ whole genome shotgun (WGS) entry which is preliminary data.</text>
</comment>
<dbReference type="CDD" id="cd17748">
    <property type="entry name" value="BRCT_DNA_ligase_like"/>
    <property type="match status" value="1"/>
</dbReference>
<organism evidence="13 14">
    <name type="scientific">Candidatus Defluviibacterium haderslevense</name>
    <dbReference type="NCBI Taxonomy" id="2981993"/>
    <lineage>
        <taxon>Bacteria</taxon>
        <taxon>Pseudomonadati</taxon>
        <taxon>Bacteroidota</taxon>
        <taxon>Saprospiria</taxon>
        <taxon>Saprospirales</taxon>
        <taxon>Saprospiraceae</taxon>
        <taxon>Candidatus Defluviibacterium</taxon>
    </lineage>
</organism>